<protein>
    <recommendedName>
        <fullName evidence="2">Putative restriction endonuclease domain-containing protein</fullName>
    </recommendedName>
</protein>
<sequence>MSPPDATTHWRLAAAIDVARLPAPAAAEAMLRWQLVPPAPPVRTGAPHPRTTRLPRALVVRDPEPEELRATIDWSDWYLDDADGIGAWGEHDEISRLLLSSIAQLARERGWTDHHAGSDRFFAWVREEPLVRVSPDVYLLDHRPSPPLPKQWQTWLPGHRPPRFALEIVPSDWQRAYEDIPLKYCQLGCPELAIFDPPAAAPRPPAGRVALQVYRRDPDGAYVRAYAGPGPAFSPALDCWLCVVGSGAEARLRLARAGGKGELVPTEEEVAKAEVRAREAAEARVRELEARVRELEAREQG</sequence>
<dbReference type="EMBL" id="CP012670">
    <property type="protein sequence ID" value="AUX27464.1"/>
    <property type="molecule type" value="Genomic_DNA"/>
</dbReference>
<feature type="coiled-coil region" evidence="1">
    <location>
        <begin position="271"/>
        <end position="298"/>
    </location>
</feature>
<accession>A0A4P2QCI4</accession>
<dbReference type="PANTHER" id="PTHR33352">
    <property type="entry name" value="SLR1095 PROTEIN"/>
    <property type="match status" value="1"/>
</dbReference>
<dbReference type="RefSeq" id="WP_242515661.1">
    <property type="nucleotide sequence ID" value="NZ_CP012670.1"/>
</dbReference>
<organism evidence="3 4">
    <name type="scientific">Sorangium cellulosum</name>
    <name type="common">Polyangium cellulosum</name>
    <dbReference type="NCBI Taxonomy" id="56"/>
    <lineage>
        <taxon>Bacteria</taxon>
        <taxon>Pseudomonadati</taxon>
        <taxon>Myxococcota</taxon>
        <taxon>Polyangia</taxon>
        <taxon>Polyangiales</taxon>
        <taxon>Polyangiaceae</taxon>
        <taxon>Sorangium</taxon>
    </lineage>
</organism>
<proteinExistence type="predicted"/>
<reference evidence="3 4" key="1">
    <citation type="submission" date="2015-09" db="EMBL/GenBank/DDBJ databases">
        <title>Sorangium comparison.</title>
        <authorList>
            <person name="Zaburannyi N."/>
            <person name="Bunk B."/>
            <person name="Overmann J."/>
            <person name="Mueller R."/>
        </authorList>
    </citation>
    <scope>NUCLEOTIDE SEQUENCE [LARGE SCALE GENOMIC DNA]</scope>
    <source>
        <strain evidence="3 4">So ceGT47</strain>
    </source>
</reference>
<dbReference type="InterPro" id="IPR012296">
    <property type="entry name" value="Nuclease_put_TT1808"/>
</dbReference>
<feature type="domain" description="Putative restriction endonuclease" evidence="2">
    <location>
        <begin position="89"/>
        <end position="225"/>
    </location>
</feature>
<evidence type="ECO:0000313" key="3">
    <source>
        <dbReference type="EMBL" id="AUX27464.1"/>
    </source>
</evidence>
<dbReference type="Proteomes" id="UP000295781">
    <property type="component" value="Chromosome"/>
</dbReference>
<dbReference type="CDD" id="cd06260">
    <property type="entry name" value="DUF820-like"/>
    <property type="match status" value="1"/>
</dbReference>
<gene>
    <name evidence="3" type="ORF">SOCEGT47_080550</name>
</gene>
<dbReference type="InterPro" id="IPR008538">
    <property type="entry name" value="Uma2"/>
</dbReference>
<keyword evidence="1" id="KW-0175">Coiled coil</keyword>
<name>A0A4P2QCI4_SORCE</name>
<evidence type="ECO:0000256" key="1">
    <source>
        <dbReference type="SAM" id="Coils"/>
    </source>
</evidence>
<dbReference type="AlphaFoldDB" id="A0A4P2QCI4"/>
<dbReference type="Pfam" id="PF05685">
    <property type="entry name" value="Uma2"/>
    <property type="match status" value="1"/>
</dbReference>
<evidence type="ECO:0000313" key="4">
    <source>
        <dbReference type="Proteomes" id="UP000295781"/>
    </source>
</evidence>
<dbReference type="PANTHER" id="PTHR33352:SF3">
    <property type="entry name" value="SLR1612 PROTEIN"/>
    <property type="match status" value="1"/>
</dbReference>
<dbReference type="Gene3D" id="3.90.1570.10">
    <property type="entry name" value="tt1808, chain A"/>
    <property type="match status" value="1"/>
</dbReference>
<evidence type="ECO:0000259" key="2">
    <source>
        <dbReference type="Pfam" id="PF05685"/>
    </source>
</evidence>